<organism evidence="1 2">
    <name type="scientific">Rossellomorea marisflavi</name>
    <dbReference type="NCBI Taxonomy" id="189381"/>
    <lineage>
        <taxon>Bacteria</taxon>
        <taxon>Bacillati</taxon>
        <taxon>Bacillota</taxon>
        <taxon>Bacilli</taxon>
        <taxon>Bacillales</taxon>
        <taxon>Bacillaceae</taxon>
        <taxon>Rossellomorea</taxon>
    </lineage>
</organism>
<evidence type="ECO:0000313" key="1">
    <source>
        <dbReference type="EMBL" id="KZE50943.1"/>
    </source>
</evidence>
<accession>A0A0J5V2S2</accession>
<evidence type="ECO:0000313" key="2">
    <source>
        <dbReference type="Proteomes" id="UP000076510"/>
    </source>
</evidence>
<dbReference type="InterPro" id="IPR010982">
    <property type="entry name" value="Lambda_DNA-bd_dom_sf"/>
</dbReference>
<dbReference type="Proteomes" id="UP000076510">
    <property type="component" value="Unassembled WGS sequence"/>
</dbReference>
<dbReference type="SUPFAM" id="SSF47413">
    <property type="entry name" value="lambda repressor-like DNA-binding domains"/>
    <property type="match status" value="1"/>
</dbReference>
<dbReference type="Pfam" id="PF13443">
    <property type="entry name" value="HTH_26"/>
    <property type="match status" value="1"/>
</dbReference>
<dbReference type="OrthoDB" id="2186666at2"/>
<gene>
    <name evidence="1" type="ORF">AV649_16355</name>
</gene>
<name>A0A0J5V2S2_9BACI</name>
<reference evidence="2" key="1">
    <citation type="submission" date="2016-01" db="EMBL/GenBank/DDBJ databases">
        <title>Whole genome sequencing of Bhargavaea cecembensis T14.</title>
        <authorList>
            <person name="Hong K.W."/>
        </authorList>
    </citation>
    <scope>NUCLEOTIDE SEQUENCE [LARGE SCALE GENOMIC DNA]</scope>
    <source>
        <strain evidence="2">M19</strain>
    </source>
</reference>
<protein>
    <submittedName>
        <fullName evidence="1">Uncharacterized protein</fullName>
    </submittedName>
</protein>
<proteinExistence type="predicted"/>
<dbReference type="RefSeq" id="WP_048005395.1">
    <property type="nucleotide sequence ID" value="NZ_CP085398.1"/>
</dbReference>
<dbReference type="Gene3D" id="1.10.260.40">
    <property type="entry name" value="lambda repressor-like DNA-binding domains"/>
    <property type="match status" value="1"/>
</dbReference>
<comment type="caution">
    <text evidence="1">The sequence shown here is derived from an EMBL/GenBank/DDBJ whole genome shotgun (WGS) entry which is preliminary data.</text>
</comment>
<dbReference type="CDD" id="cd00093">
    <property type="entry name" value="HTH_XRE"/>
    <property type="match status" value="1"/>
</dbReference>
<sequence>MKKIEVDTLIEGGHSMMNSVVVDTAMELSGAHFVVKLDELLKERGVTQKQLAEMTGMRVGTISEMVNGKGTSINKTQLFSIMAALKVTRLSDLYEVVLPEEMRKEYLMLKDEWVNERKMPLAVKEMYKKNVLKASGLSLD</sequence>
<dbReference type="AlphaFoldDB" id="A0A0J5V2S2"/>
<dbReference type="SMART" id="SM00530">
    <property type="entry name" value="HTH_XRE"/>
    <property type="match status" value="1"/>
</dbReference>
<dbReference type="GO" id="GO:0003677">
    <property type="term" value="F:DNA binding"/>
    <property type="evidence" value="ECO:0007669"/>
    <property type="project" value="InterPro"/>
</dbReference>
<dbReference type="EMBL" id="LQQY01000009">
    <property type="protein sequence ID" value="KZE50943.1"/>
    <property type="molecule type" value="Genomic_DNA"/>
</dbReference>
<dbReference type="InterPro" id="IPR001387">
    <property type="entry name" value="Cro/C1-type_HTH"/>
</dbReference>
<dbReference type="PROSITE" id="PS50943">
    <property type="entry name" value="HTH_CROC1"/>
    <property type="match status" value="1"/>
</dbReference>
<dbReference type="PATRIC" id="fig|189381.10.peg.988"/>